<gene>
    <name evidence="2" type="ORF">MC7420_3259</name>
</gene>
<dbReference type="HOGENOM" id="CLU_2896334_0_0_3"/>
<reference evidence="2 3" key="1">
    <citation type="submission" date="2008-07" db="EMBL/GenBank/DDBJ databases">
        <authorList>
            <person name="Tandeau de Marsac N."/>
            <person name="Ferriera S."/>
            <person name="Johnson J."/>
            <person name="Kravitz S."/>
            <person name="Beeson K."/>
            <person name="Sutton G."/>
            <person name="Rogers Y.-H."/>
            <person name="Friedman R."/>
            <person name="Frazier M."/>
            <person name="Venter J.C."/>
        </authorList>
    </citation>
    <scope>NUCLEOTIDE SEQUENCE [LARGE SCALE GENOMIC DNA]</scope>
    <source>
        <strain evidence="2 3">PCC 7420</strain>
    </source>
</reference>
<dbReference type="AlphaFoldDB" id="B4VZ43"/>
<dbReference type="Proteomes" id="UP000003835">
    <property type="component" value="Unassembled WGS sequence"/>
</dbReference>
<sequence length="62" mass="6831">MRSRLKPDNNSHNQQHKRNSTLIKNLKQTLANGICETRAGGFSLCSCGLNRPSLSNSSNFSP</sequence>
<protein>
    <submittedName>
        <fullName evidence="2">Uncharacterized protein</fullName>
    </submittedName>
</protein>
<accession>B4VZ43</accession>
<feature type="region of interest" description="Disordered" evidence="1">
    <location>
        <begin position="1"/>
        <end position="23"/>
    </location>
</feature>
<evidence type="ECO:0000256" key="1">
    <source>
        <dbReference type="SAM" id="MobiDB-lite"/>
    </source>
</evidence>
<organism evidence="2 3">
    <name type="scientific">Coleofasciculus chthonoplastes PCC 7420</name>
    <dbReference type="NCBI Taxonomy" id="118168"/>
    <lineage>
        <taxon>Bacteria</taxon>
        <taxon>Bacillati</taxon>
        <taxon>Cyanobacteriota</taxon>
        <taxon>Cyanophyceae</taxon>
        <taxon>Coleofasciculales</taxon>
        <taxon>Coleofasciculaceae</taxon>
        <taxon>Coleofasciculus</taxon>
    </lineage>
</organism>
<evidence type="ECO:0000313" key="2">
    <source>
        <dbReference type="EMBL" id="EDX72813.1"/>
    </source>
</evidence>
<keyword evidence="3" id="KW-1185">Reference proteome</keyword>
<dbReference type="EMBL" id="DS989861">
    <property type="protein sequence ID" value="EDX72813.1"/>
    <property type="molecule type" value="Genomic_DNA"/>
</dbReference>
<name>B4VZ43_9CYAN</name>
<proteinExistence type="predicted"/>
<evidence type="ECO:0000313" key="3">
    <source>
        <dbReference type="Proteomes" id="UP000003835"/>
    </source>
</evidence>